<keyword evidence="4" id="KW-1185">Reference proteome</keyword>
<feature type="signal peptide" evidence="2">
    <location>
        <begin position="1"/>
        <end position="18"/>
    </location>
</feature>
<gene>
    <name evidence="3" type="primary">AVEN_148683_1</name>
    <name evidence="3" type="ORF">TNIN_355391</name>
</gene>
<feature type="transmembrane region" description="Helical" evidence="1">
    <location>
        <begin position="45"/>
        <end position="70"/>
    </location>
</feature>
<reference evidence="3" key="1">
    <citation type="submission" date="2020-08" db="EMBL/GenBank/DDBJ databases">
        <title>Multicomponent nature underlies the extraordinary mechanical properties of spider dragline silk.</title>
        <authorList>
            <person name="Kono N."/>
            <person name="Nakamura H."/>
            <person name="Mori M."/>
            <person name="Yoshida Y."/>
            <person name="Ohtoshi R."/>
            <person name="Malay A.D."/>
            <person name="Moran D.A.P."/>
            <person name="Tomita M."/>
            <person name="Numata K."/>
            <person name="Arakawa K."/>
        </authorList>
    </citation>
    <scope>NUCLEOTIDE SEQUENCE</scope>
</reference>
<accession>A0A8X6XA93</accession>
<keyword evidence="2" id="KW-0732">Signal</keyword>
<comment type="caution">
    <text evidence="3">The sequence shown here is derived from an EMBL/GenBank/DDBJ whole genome shotgun (WGS) entry which is preliminary data.</text>
</comment>
<dbReference type="Proteomes" id="UP000886998">
    <property type="component" value="Unassembled WGS sequence"/>
</dbReference>
<dbReference type="AlphaFoldDB" id="A0A8X6XA93"/>
<feature type="chain" id="PRO_5036497882" evidence="2">
    <location>
        <begin position="19"/>
        <end position="91"/>
    </location>
</feature>
<proteinExistence type="predicted"/>
<keyword evidence="1" id="KW-0812">Transmembrane</keyword>
<organism evidence="3 4">
    <name type="scientific">Trichonephila inaurata madagascariensis</name>
    <dbReference type="NCBI Taxonomy" id="2747483"/>
    <lineage>
        <taxon>Eukaryota</taxon>
        <taxon>Metazoa</taxon>
        <taxon>Ecdysozoa</taxon>
        <taxon>Arthropoda</taxon>
        <taxon>Chelicerata</taxon>
        <taxon>Arachnida</taxon>
        <taxon>Araneae</taxon>
        <taxon>Araneomorphae</taxon>
        <taxon>Entelegynae</taxon>
        <taxon>Araneoidea</taxon>
        <taxon>Nephilidae</taxon>
        <taxon>Trichonephila</taxon>
        <taxon>Trichonephila inaurata</taxon>
    </lineage>
</organism>
<sequence>MNGIIYLGVSLLIFKASCVFCQVGAPYDFGISTKGEREGELSPAAIAGVCFAVIAVIAGLMVTILFCYYVHRKQKQQEQLSNSFIATRSRY</sequence>
<protein>
    <submittedName>
        <fullName evidence="3">Uncharacterized protein</fullName>
    </submittedName>
</protein>
<evidence type="ECO:0000313" key="3">
    <source>
        <dbReference type="EMBL" id="GFY49047.1"/>
    </source>
</evidence>
<dbReference type="OrthoDB" id="6414001at2759"/>
<keyword evidence="1" id="KW-0472">Membrane</keyword>
<evidence type="ECO:0000256" key="2">
    <source>
        <dbReference type="SAM" id="SignalP"/>
    </source>
</evidence>
<dbReference type="EMBL" id="BMAV01006806">
    <property type="protein sequence ID" value="GFY49047.1"/>
    <property type="molecule type" value="Genomic_DNA"/>
</dbReference>
<keyword evidence="1" id="KW-1133">Transmembrane helix</keyword>
<evidence type="ECO:0000256" key="1">
    <source>
        <dbReference type="SAM" id="Phobius"/>
    </source>
</evidence>
<evidence type="ECO:0000313" key="4">
    <source>
        <dbReference type="Proteomes" id="UP000886998"/>
    </source>
</evidence>
<name>A0A8X6XA93_9ARAC</name>